<dbReference type="InterPro" id="IPR001264">
    <property type="entry name" value="Glyco_trans_51"/>
</dbReference>
<dbReference type="PANTHER" id="PTHR32282:SF11">
    <property type="entry name" value="PENICILLIN-BINDING PROTEIN 1B"/>
    <property type="match status" value="1"/>
</dbReference>
<keyword evidence="9" id="KW-0808">Transferase</keyword>
<gene>
    <name evidence="20" type="ORF">SAMN02745171_00003</name>
</gene>
<evidence type="ECO:0000256" key="8">
    <source>
        <dbReference type="ARBA" id="ARBA00022676"/>
    </source>
</evidence>
<dbReference type="GO" id="GO:0030288">
    <property type="term" value="C:outer membrane-bounded periplasmic space"/>
    <property type="evidence" value="ECO:0007669"/>
    <property type="project" value="TreeGrafter"/>
</dbReference>
<dbReference type="InterPro" id="IPR012338">
    <property type="entry name" value="Beta-lactam/transpept-like"/>
</dbReference>
<keyword evidence="14" id="KW-0511">Multifunctional enzyme</keyword>
<dbReference type="SUPFAM" id="SSF53955">
    <property type="entry name" value="Lysozyme-like"/>
    <property type="match status" value="1"/>
</dbReference>
<comment type="catalytic activity">
    <reaction evidence="16">
        <text>Preferential cleavage: (Ac)2-L-Lys-D-Ala-|-D-Ala. Also transpeptidation of peptidyl-alanyl moieties that are N-acyl substituents of D-alanine.</text>
        <dbReference type="EC" id="3.4.16.4"/>
    </reaction>
</comment>
<feature type="domain" description="Glycosyl transferase family 51" evidence="19">
    <location>
        <begin position="56"/>
        <end position="240"/>
    </location>
</feature>
<keyword evidence="21" id="KW-1185">Reference proteome</keyword>
<evidence type="ECO:0000256" key="1">
    <source>
        <dbReference type="ARBA" id="ARBA00004236"/>
    </source>
</evidence>
<dbReference type="Gene3D" id="3.40.710.10">
    <property type="entry name" value="DD-peptidase/beta-lactamase superfamily"/>
    <property type="match status" value="1"/>
</dbReference>
<dbReference type="GO" id="GO:0009252">
    <property type="term" value="P:peptidoglycan biosynthetic process"/>
    <property type="evidence" value="ECO:0007669"/>
    <property type="project" value="UniProtKB-KW"/>
</dbReference>
<keyword evidence="5" id="KW-1003">Cell membrane</keyword>
<keyword evidence="8" id="KW-0328">Glycosyltransferase</keyword>
<dbReference type="Pfam" id="PF00905">
    <property type="entry name" value="Transpeptidase"/>
    <property type="match status" value="1"/>
</dbReference>
<protein>
    <submittedName>
        <fullName evidence="20">Penicillin-binding protein 1A</fullName>
    </submittedName>
</protein>
<keyword evidence="11" id="KW-0133">Cell shape</keyword>
<dbReference type="RefSeq" id="WP_078735988.1">
    <property type="nucleotide sequence ID" value="NZ_FUXE01000001.1"/>
</dbReference>
<sequence length="792" mass="88953">MRKLIKLLWLFFLALWACGLLLFVLIWNGIIGYMPPIEQLQNPIDKYASQLISADGETLGSYARSGNNRIYSSYSELSPELVKALIATEDVRFEKHSGIDAKGLLRAVVKRGILRQRSGGGGSTITQQLAKQLYSPKADSHLERMLQKPIEWVIAVRLERYYTKEEIISMYLNQFDFLYNAVGIRSAAQTYFSKKPSELKLEEAAMLVGMCKNPSLYNPILHKDKSRAIGRRKVVLNQMQKAGYITASVADSVASLPLQTKFHRLTHTEGVAPYFREYIRLLLTAKEPHRSDYGAWAGQQYSLDSLAWETNPLYGWCEKNRKPDGSKYDLYADGLRIYATVDSRMQRYAEQAIREHIGGSLQPLFAKEKKGSKTAPYSSRVSLKEREEMILRSMKQSDRWYQAKKAGLSESEIIASFNKKVRMQLWSWEGTIDVEMTPRDSILYYKNFLRSSFMAMNPHNGHVLAYVGGIDFRTFKYDMVSQGRRQVGSTIKPFLYSLSMIEGMTPCDMILHNPVTLYDANGRPWTPRSGGARKSGEMVSIRWGLQNSSNWVTAYLMGRTSPATFVRLLRSYGITGPIDPVVSLAAGTPDISLAEMVSAYTTFVTQGIRVTPLYITRIEDQFGNTIASFTPSMNEVLSEDAALKMLDMLQAVVNGGTGGRLRGKYNLTMPLGGKTGTTQNNSDSWFMGFSPEIVAGCWVGGEERSIHFNSTAVGQGAAAALPVFAKFMAKVYADRTLGYSKDTKFNIPLGYSPCTAEEEVEQYSIGGEVWDLDVVSGPYEEETTTPQEEFFW</sequence>
<evidence type="ECO:0000256" key="16">
    <source>
        <dbReference type="ARBA" id="ARBA00034000"/>
    </source>
</evidence>
<keyword evidence="13" id="KW-0472">Membrane</keyword>
<dbReference type="STRING" id="29524.SAMN02745171_00003"/>
<comment type="subcellular location">
    <subcellularLocation>
        <location evidence="1">Cell membrane</location>
    </subcellularLocation>
</comment>
<comment type="catalytic activity">
    <reaction evidence="17">
        <text>[GlcNAc-(1-&gt;4)-Mur2Ac(oyl-L-Ala-gamma-D-Glu-L-Lys-D-Ala-D-Ala)](n)-di-trans,octa-cis-undecaprenyl diphosphate + beta-D-GlcNAc-(1-&gt;4)-Mur2Ac(oyl-L-Ala-gamma-D-Glu-L-Lys-D-Ala-D-Ala)-di-trans,octa-cis-undecaprenyl diphosphate = [GlcNAc-(1-&gt;4)-Mur2Ac(oyl-L-Ala-gamma-D-Glu-L-Lys-D-Ala-D-Ala)](n+1)-di-trans,octa-cis-undecaprenyl diphosphate + di-trans,octa-cis-undecaprenyl diphosphate + H(+)</text>
        <dbReference type="Rhea" id="RHEA:23708"/>
        <dbReference type="Rhea" id="RHEA-COMP:9602"/>
        <dbReference type="Rhea" id="RHEA-COMP:9603"/>
        <dbReference type="ChEBI" id="CHEBI:15378"/>
        <dbReference type="ChEBI" id="CHEBI:58405"/>
        <dbReference type="ChEBI" id="CHEBI:60033"/>
        <dbReference type="ChEBI" id="CHEBI:78435"/>
        <dbReference type="EC" id="2.4.99.28"/>
    </reaction>
</comment>
<evidence type="ECO:0000256" key="7">
    <source>
        <dbReference type="ARBA" id="ARBA00022670"/>
    </source>
</evidence>
<keyword evidence="7" id="KW-0645">Protease</keyword>
<feature type="domain" description="Penicillin-binding protein transpeptidase" evidence="18">
    <location>
        <begin position="452"/>
        <end position="691"/>
    </location>
</feature>
<dbReference type="InterPro" id="IPR023346">
    <property type="entry name" value="Lysozyme-like_dom_sf"/>
</dbReference>
<evidence type="ECO:0000256" key="11">
    <source>
        <dbReference type="ARBA" id="ARBA00022960"/>
    </source>
</evidence>
<organism evidence="20 21">
    <name type="scientific">Porphyromonas circumdentaria</name>
    <dbReference type="NCBI Taxonomy" id="29524"/>
    <lineage>
        <taxon>Bacteria</taxon>
        <taxon>Pseudomonadati</taxon>
        <taxon>Bacteroidota</taxon>
        <taxon>Bacteroidia</taxon>
        <taxon>Bacteroidales</taxon>
        <taxon>Porphyromonadaceae</taxon>
        <taxon>Porphyromonas</taxon>
    </lineage>
</organism>
<evidence type="ECO:0000256" key="15">
    <source>
        <dbReference type="ARBA" id="ARBA00023316"/>
    </source>
</evidence>
<dbReference type="GO" id="GO:0071555">
    <property type="term" value="P:cell wall organization"/>
    <property type="evidence" value="ECO:0007669"/>
    <property type="project" value="UniProtKB-KW"/>
</dbReference>
<evidence type="ECO:0000256" key="13">
    <source>
        <dbReference type="ARBA" id="ARBA00023136"/>
    </source>
</evidence>
<dbReference type="SUPFAM" id="SSF56601">
    <property type="entry name" value="beta-lactamase/transpeptidase-like"/>
    <property type="match status" value="1"/>
</dbReference>
<keyword evidence="6" id="KW-0121">Carboxypeptidase</keyword>
<comment type="similarity">
    <text evidence="4">In the N-terminal section; belongs to the glycosyltransferase 51 family.</text>
</comment>
<evidence type="ECO:0000259" key="18">
    <source>
        <dbReference type="Pfam" id="PF00905"/>
    </source>
</evidence>
<evidence type="ECO:0000313" key="21">
    <source>
        <dbReference type="Proteomes" id="UP000190121"/>
    </source>
</evidence>
<accession>A0A1T4KE35</accession>
<dbReference type="InterPro" id="IPR036950">
    <property type="entry name" value="PBP_transglycosylase"/>
</dbReference>
<dbReference type="Proteomes" id="UP000190121">
    <property type="component" value="Unassembled WGS sequence"/>
</dbReference>
<evidence type="ECO:0000256" key="17">
    <source>
        <dbReference type="ARBA" id="ARBA00049902"/>
    </source>
</evidence>
<dbReference type="InterPro" id="IPR050396">
    <property type="entry name" value="Glycosyltr_51/Transpeptidase"/>
</dbReference>
<evidence type="ECO:0000256" key="14">
    <source>
        <dbReference type="ARBA" id="ARBA00023268"/>
    </source>
</evidence>
<evidence type="ECO:0000256" key="3">
    <source>
        <dbReference type="ARBA" id="ARBA00007090"/>
    </source>
</evidence>
<reference evidence="21" key="1">
    <citation type="submission" date="2017-02" db="EMBL/GenBank/DDBJ databases">
        <authorList>
            <person name="Varghese N."/>
            <person name="Submissions S."/>
        </authorList>
    </citation>
    <scope>NUCLEOTIDE SEQUENCE [LARGE SCALE GENOMIC DNA]</scope>
    <source>
        <strain evidence="21">ATCC 51356</strain>
    </source>
</reference>
<dbReference type="OrthoDB" id="9766909at2"/>
<comment type="similarity">
    <text evidence="3">In the C-terminal section; belongs to the transpeptidase family.</text>
</comment>
<keyword evidence="10" id="KW-0378">Hydrolase</keyword>
<dbReference type="GO" id="GO:0008955">
    <property type="term" value="F:peptidoglycan glycosyltransferase activity"/>
    <property type="evidence" value="ECO:0007669"/>
    <property type="project" value="UniProtKB-EC"/>
</dbReference>
<dbReference type="GO" id="GO:0008658">
    <property type="term" value="F:penicillin binding"/>
    <property type="evidence" value="ECO:0007669"/>
    <property type="project" value="InterPro"/>
</dbReference>
<dbReference type="AlphaFoldDB" id="A0A1T4KE35"/>
<evidence type="ECO:0000256" key="6">
    <source>
        <dbReference type="ARBA" id="ARBA00022645"/>
    </source>
</evidence>
<name>A0A1T4KE35_9PORP</name>
<keyword evidence="12" id="KW-0573">Peptidoglycan synthesis</keyword>
<dbReference type="GO" id="GO:0006508">
    <property type="term" value="P:proteolysis"/>
    <property type="evidence" value="ECO:0007669"/>
    <property type="project" value="UniProtKB-KW"/>
</dbReference>
<evidence type="ECO:0000259" key="19">
    <source>
        <dbReference type="Pfam" id="PF00912"/>
    </source>
</evidence>
<dbReference type="GO" id="GO:0009002">
    <property type="term" value="F:serine-type D-Ala-D-Ala carboxypeptidase activity"/>
    <property type="evidence" value="ECO:0007669"/>
    <property type="project" value="UniProtKB-EC"/>
</dbReference>
<dbReference type="GO" id="GO:0005886">
    <property type="term" value="C:plasma membrane"/>
    <property type="evidence" value="ECO:0007669"/>
    <property type="project" value="UniProtKB-SubCell"/>
</dbReference>
<comment type="pathway">
    <text evidence="2">Cell wall biogenesis; peptidoglycan biosynthesis.</text>
</comment>
<evidence type="ECO:0000256" key="9">
    <source>
        <dbReference type="ARBA" id="ARBA00022679"/>
    </source>
</evidence>
<dbReference type="GO" id="GO:0008360">
    <property type="term" value="P:regulation of cell shape"/>
    <property type="evidence" value="ECO:0007669"/>
    <property type="project" value="UniProtKB-KW"/>
</dbReference>
<evidence type="ECO:0000256" key="5">
    <source>
        <dbReference type="ARBA" id="ARBA00022475"/>
    </source>
</evidence>
<evidence type="ECO:0000256" key="10">
    <source>
        <dbReference type="ARBA" id="ARBA00022801"/>
    </source>
</evidence>
<evidence type="ECO:0000256" key="12">
    <source>
        <dbReference type="ARBA" id="ARBA00022984"/>
    </source>
</evidence>
<evidence type="ECO:0000256" key="4">
    <source>
        <dbReference type="ARBA" id="ARBA00007739"/>
    </source>
</evidence>
<dbReference type="Gene3D" id="1.10.3810.10">
    <property type="entry name" value="Biosynthetic peptidoglycan transglycosylase-like"/>
    <property type="match status" value="1"/>
</dbReference>
<dbReference type="InterPro" id="IPR001460">
    <property type="entry name" value="PCN-bd_Tpept"/>
</dbReference>
<dbReference type="PANTHER" id="PTHR32282">
    <property type="entry name" value="BINDING PROTEIN TRANSPEPTIDASE, PUTATIVE-RELATED"/>
    <property type="match status" value="1"/>
</dbReference>
<evidence type="ECO:0000313" key="20">
    <source>
        <dbReference type="EMBL" id="SJZ40603.1"/>
    </source>
</evidence>
<keyword evidence="15" id="KW-0961">Cell wall biogenesis/degradation</keyword>
<evidence type="ECO:0000256" key="2">
    <source>
        <dbReference type="ARBA" id="ARBA00004752"/>
    </source>
</evidence>
<proteinExistence type="inferred from homology"/>
<dbReference type="Pfam" id="PF00912">
    <property type="entry name" value="Transgly"/>
    <property type="match status" value="1"/>
</dbReference>
<dbReference type="EMBL" id="FUXE01000001">
    <property type="protein sequence ID" value="SJZ40603.1"/>
    <property type="molecule type" value="Genomic_DNA"/>
</dbReference>